<sequence>MTSGHRSQSLSPTSNLSEYDTISEVRRWTRWPGTPIRHHDFRPSAGRDSPHEMHRCARLQGELLAFQNSAKIRASKKHCGSLMTTYNGKCTSTRIQSILAFTSVGYTRSRANDGSADTSAGCSCIQRTRHTGLIQIPDSSDVQHEPGPNAGSVANIPQAARCHLPSILQPIAVHAVRTSSLAVRPVVRGHHNLFAAARSRGAFDPASRDPRSHRNSLHRIFPSRP</sequence>
<reference evidence="2" key="1">
    <citation type="journal article" date="2020" name="Stud. Mycol.">
        <title>101 Dothideomycetes genomes: a test case for predicting lifestyles and emergence of pathogens.</title>
        <authorList>
            <person name="Haridas S."/>
            <person name="Albert R."/>
            <person name="Binder M."/>
            <person name="Bloem J."/>
            <person name="Labutti K."/>
            <person name="Salamov A."/>
            <person name="Andreopoulos B."/>
            <person name="Baker S."/>
            <person name="Barry K."/>
            <person name="Bills G."/>
            <person name="Bluhm B."/>
            <person name="Cannon C."/>
            <person name="Castanera R."/>
            <person name="Culley D."/>
            <person name="Daum C."/>
            <person name="Ezra D."/>
            <person name="Gonzalez J."/>
            <person name="Henrissat B."/>
            <person name="Kuo A."/>
            <person name="Liang C."/>
            <person name="Lipzen A."/>
            <person name="Lutzoni F."/>
            <person name="Magnuson J."/>
            <person name="Mondo S."/>
            <person name="Nolan M."/>
            <person name="Ohm R."/>
            <person name="Pangilinan J."/>
            <person name="Park H.-J."/>
            <person name="Ramirez L."/>
            <person name="Alfaro M."/>
            <person name="Sun H."/>
            <person name="Tritt A."/>
            <person name="Yoshinaga Y."/>
            <person name="Zwiers L.-H."/>
            <person name="Turgeon B."/>
            <person name="Goodwin S."/>
            <person name="Spatafora J."/>
            <person name="Crous P."/>
            <person name="Grigoriev I."/>
        </authorList>
    </citation>
    <scope>NUCLEOTIDE SEQUENCE</scope>
    <source>
        <strain evidence="2">ATCC 36951</strain>
    </source>
</reference>
<accession>A0A6A6D742</accession>
<evidence type="ECO:0000256" key="1">
    <source>
        <dbReference type="SAM" id="MobiDB-lite"/>
    </source>
</evidence>
<evidence type="ECO:0000313" key="2">
    <source>
        <dbReference type="EMBL" id="KAF2174052.1"/>
    </source>
</evidence>
<feature type="region of interest" description="Disordered" evidence="1">
    <location>
        <begin position="33"/>
        <end position="52"/>
    </location>
</feature>
<dbReference type="Proteomes" id="UP000799537">
    <property type="component" value="Unassembled WGS sequence"/>
</dbReference>
<dbReference type="RefSeq" id="XP_033674941.1">
    <property type="nucleotide sequence ID" value="XM_033811085.1"/>
</dbReference>
<dbReference type="EMBL" id="ML993579">
    <property type="protein sequence ID" value="KAF2174052.1"/>
    <property type="molecule type" value="Genomic_DNA"/>
</dbReference>
<feature type="region of interest" description="Disordered" evidence="1">
    <location>
        <begin position="202"/>
        <end position="225"/>
    </location>
</feature>
<protein>
    <submittedName>
        <fullName evidence="2">Uncharacterized protein</fullName>
    </submittedName>
</protein>
<proteinExistence type="predicted"/>
<dbReference type="GeneID" id="54564357"/>
<name>A0A6A6D742_ZASCE</name>
<evidence type="ECO:0000313" key="3">
    <source>
        <dbReference type="Proteomes" id="UP000799537"/>
    </source>
</evidence>
<gene>
    <name evidence="2" type="ORF">M409DRAFT_48937</name>
</gene>
<dbReference type="AlphaFoldDB" id="A0A6A6D742"/>
<keyword evidence="3" id="KW-1185">Reference proteome</keyword>
<organism evidence="2 3">
    <name type="scientific">Zasmidium cellare ATCC 36951</name>
    <dbReference type="NCBI Taxonomy" id="1080233"/>
    <lineage>
        <taxon>Eukaryota</taxon>
        <taxon>Fungi</taxon>
        <taxon>Dikarya</taxon>
        <taxon>Ascomycota</taxon>
        <taxon>Pezizomycotina</taxon>
        <taxon>Dothideomycetes</taxon>
        <taxon>Dothideomycetidae</taxon>
        <taxon>Mycosphaerellales</taxon>
        <taxon>Mycosphaerellaceae</taxon>
        <taxon>Zasmidium</taxon>
    </lineage>
</organism>